<accession>A0A2K8T322</accession>
<protein>
    <submittedName>
        <fullName evidence="1">Uncharacterized protein</fullName>
    </submittedName>
</protein>
<evidence type="ECO:0000313" key="2">
    <source>
        <dbReference type="Proteomes" id="UP000232003"/>
    </source>
</evidence>
<dbReference type="Proteomes" id="UP000232003">
    <property type="component" value="Chromosome"/>
</dbReference>
<reference evidence="1 2" key="1">
    <citation type="submission" date="2017-11" db="EMBL/GenBank/DDBJ databases">
        <title>Complete genome of a free-living desiccation-tolerant cyanobacterium and its photosynthetic adaptation to extreme terrestrial habitat.</title>
        <authorList>
            <person name="Shang J."/>
        </authorList>
    </citation>
    <scope>NUCLEOTIDE SEQUENCE [LARGE SCALE GENOMIC DNA]</scope>
    <source>
        <strain evidence="1 2">CCNUN1</strain>
    </source>
</reference>
<keyword evidence="2" id="KW-1185">Reference proteome</keyword>
<dbReference type="AlphaFoldDB" id="A0A2K8T322"/>
<dbReference type="EMBL" id="CP024785">
    <property type="protein sequence ID" value="AUB42118.1"/>
    <property type="molecule type" value="Genomic_DNA"/>
</dbReference>
<organism evidence="1 2">
    <name type="scientific">Nostoc flagelliforme CCNUN1</name>
    <dbReference type="NCBI Taxonomy" id="2038116"/>
    <lineage>
        <taxon>Bacteria</taxon>
        <taxon>Bacillati</taxon>
        <taxon>Cyanobacteriota</taxon>
        <taxon>Cyanophyceae</taxon>
        <taxon>Nostocales</taxon>
        <taxon>Nostocaceae</taxon>
        <taxon>Nostoc</taxon>
    </lineage>
</organism>
<dbReference type="RefSeq" id="WP_225912303.1">
    <property type="nucleotide sequence ID" value="NZ_CAWNNC010000001.1"/>
</dbReference>
<name>A0A2K8T322_9NOSO</name>
<gene>
    <name evidence="1" type="ORF">COO91_08225</name>
</gene>
<dbReference type="KEGG" id="nfl:COO91_08225"/>
<proteinExistence type="predicted"/>
<evidence type="ECO:0000313" key="1">
    <source>
        <dbReference type="EMBL" id="AUB42118.1"/>
    </source>
</evidence>
<sequence>MEKRGQDKFLLRAKTAITADKSQLSAEYFATYNQLKALAEQEVKALIAEKDSRIADLQNMVVTALQHPSFYSNVEQVGFMTNNPGGFSVGGSVDGDINNVQGENNQQRVSNKSSSFNLQDAQFAGGLVNADTVTANQIGGNITNYSPEQKQNLARAAADIQQLLNQLGQTYPTATTSQKMSVVAKAVDEIENNPTLKVRVIGALKAGGTEAFKELIDHPLVNILLASIDGWQDAE</sequence>